<evidence type="ECO:0000313" key="2">
    <source>
        <dbReference type="EMBL" id="MQA39240.1"/>
    </source>
</evidence>
<dbReference type="AlphaFoldDB" id="A0A6A7N2U1"/>
<dbReference type="Proteomes" id="UP000440498">
    <property type="component" value="Unassembled WGS sequence"/>
</dbReference>
<keyword evidence="1" id="KW-0472">Membrane</keyword>
<gene>
    <name evidence="2" type="ORF">GEV02_13885</name>
</gene>
<sequence length="386" mass="42199">MISGLTLLFLLIALNLYVGTRIRLNGETRLQQNMVIAMLWIAPFVGLLFALGHTKPALTQTPAAEPLLPGTVAGPAPLQLSFAGLPPLALAPHMQTSNGYPFFRWQALEEWTAALPDPQRAVLASQVTKRAWLSHLRDAFGSTLRLHEADDAFVLSPLANNVVLATAAYVTTTRARINKLLAGLAQFPEHDKSVLVVAPDETDYYHYVSTYYPDGGHFADSGGMFINHGCPHFVVALNDLANIEPVIAHELTHSALAHLHLPRWLDEGLAVNTEMRLTRGGGTGYTQHQLHAMHLAFWGPQEMQEFWSGASFFRPDNGNLLSYELARVLVAHMGSDWARFSSFARAAERSDGGAQAAQDVFGVSLGTLVCALLEKEYDAAWEPAAQ</sequence>
<dbReference type="EMBL" id="WHUG01000004">
    <property type="protein sequence ID" value="MQA39240.1"/>
    <property type="molecule type" value="Genomic_DNA"/>
</dbReference>
<keyword evidence="1" id="KW-0812">Transmembrane</keyword>
<evidence type="ECO:0000256" key="1">
    <source>
        <dbReference type="SAM" id="Phobius"/>
    </source>
</evidence>
<keyword evidence="1" id="KW-1133">Transmembrane helix</keyword>
<organism evidence="2 3">
    <name type="scientific">Rugamonas aquatica</name>
    <dbReference type="NCBI Taxonomy" id="2743357"/>
    <lineage>
        <taxon>Bacteria</taxon>
        <taxon>Pseudomonadati</taxon>
        <taxon>Pseudomonadota</taxon>
        <taxon>Betaproteobacteria</taxon>
        <taxon>Burkholderiales</taxon>
        <taxon>Oxalobacteraceae</taxon>
        <taxon>Telluria group</taxon>
        <taxon>Rugamonas</taxon>
    </lineage>
</organism>
<accession>A0A6A7N2U1</accession>
<dbReference type="RefSeq" id="WP_152838505.1">
    <property type="nucleotide sequence ID" value="NZ_WHUG01000004.1"/>
</dbReference>
<comment type="caution">
    <text evidence="2">The sequence shown here is derived from an EMBL/GenBank/DDBJ whole genome shotgun (WGS) entry which is preliminary data.</text>
</comment>
<proteinExistence type="predicted"/>
<name>A0A6A7N2U1_9BURK</name>
<protein>
    <recommendedName>
        <fullName evidence="4">DUF1570 domain-containing protein</fullName>
    </recommendedName>
</protein>
<keyword evidence="3" id="KW-1185">Reference proteome</keyword>
<evidence type="ECO:0008006" key="4">
    <source>
        <dbReference type="Google" id="ProtNLM"/>
    </source>
</evidence>
<feature type="transmembrane region" description="Helical" evidence="1">
    <location>
        <begin position="34"/>
        <end position="52"/>
    </location>
</feature>
<evidence type="ECO:0000313" key="3">
    <source>
        <dbReference type="Proteomes" id="UP000440498"/>
    </source>
</evidence>
<reference evidence="2 3" key="1">
    <citation type="submission" date="2019-10" db="EMBL/GenBank/DDBJ databases">
        <title>Two novel species isolated from a subtropical stream in China.</title>
        <authorList>
            <person name="Lu H."/>
        </authorList>
    </citation>
    <scope>NUCLEOTIDE SEQUENCE [LARGE SCALE GENOMIC DNA]</scope>
    <source>
        <strain evidence="2 3">FT29W</strain>
    </source>
</reference>